<dbReference type="RefSeq" id="WP_281489362.1">
    <property type="nucleotide sequence ID" value="NZ_JASATX010000005.1"/>
</dbReference>
<evidence type="ECO:0000256" key="5">
    <source>
        <dbReference type="ARBA" id="ARBA00023163"/>
    </source>
</evidence>
<evidence type="ECO:0000259" key="7">
    <source>
        <dbReference type="Pfam" id="PF08281"/>
    </source>
</evidence>
<dbReference type="InterPro" id="IPR013325">
    <property type="entry name" value="RNA_pol_sigma_r2"/>
</dbReference>
<dbReference type="GO" id="GO:0003677">
    <property type="term" value="F:DNA binding"/>
    <property type="evidence" value="ECO:0007669"/>
    <property type="project" value="UniProtKB-KW"/>
</dbReference>
<evidence type="ECO:0000313" key="8">
    <source>
        <dbReference type="EMBL" id="MDI2099570.1"/>
    </source>
</evidence>
<dbReference type="PANTHER" id="PTHR43133">
    <property type="entry name" value="RNA POLYMERASE ECF-TYPE SIGMA FACTO"/>
    <property type="match status" value="1"/>
</dbReference>
<gene>
    <name evidence="8" type="ORF">QF206_11405</name>
</gene>
<dbReference type="EMBL" id="JASATX010000005">
    <property type="protein sequence ID" value="MDI2099570.1"/>
    <property type="molecule type" value="Genomic_DNA"/>
</dbReference>
<dbReference type="AlphaFoldDB" id="A0AAW6TDT6"/>
<proteinExistence type="inferred from homology"/>
<sequence>MKLPFEQVVAEHGAMVLRVCRAVLDGHADADDAWTETFIAAMRAWPELPDDANVEAWLVTIAKRKAIDEIRARGRRAVALGDLPDAAPDGWMPDAAATSDAERHDVWRAVRALPERQRHAVAYRYFAGLPYREIAELMGGTADAARRAASDGIKNLRRSYRNEQEG</sequence>
<dbReference type="InterPro" id="IPR039425">
    <property type="entry name" value="RNA_pol_sigma-70-like"/>
</dbReference>
<reference evidence="8 9" key="1">
    <citation type="submission" date="2023-04" db="EMBL/GenBank/DDBJ databases">
        <title>Klugiella caeni sp. nov. isolated from the sludge of biochemical tank.</title>
        <authorList>
            <person name="Geng K."/>
        </authorList>
    </citation>
    <scope>NUCLEOTIDE SEQUENCE [LARGE SCALE GENOMIC DNA]</scope>
    <source>
        <strain evidence="8 9">YN-L-19</strain>
    </source>
</reference>
<dbReference type="SUPFAM" id="SSF88946">
    <property type="entry name" value="Sigma2 domain of RNA polymerase sigma factors"/>
    <property type="match status" value="1"/>
</dbReference>
<dbReference type="InterPro" id="IPR014284">
    <property type="entry name" value="RNA_pol_sigma-70_dom"/>
</dbReference>
<evidence type="ECO:0000259" key="6">
    <source>
        <dbReference type="Pfam" id="PF04542"/>
    </source>
</evidence>
<dbReference type="Gene3D" id="1.10.1740.10">
    <property type="match status" value="1"/>
</dbReference>
<comment type="similarity">
    <text evidence="1">Belongs to the sigma-70 factor family. ECF subfamily.</text>
</comment>
<protein>
    <submittedName>
        <fullName evidence="8">Sigma-70 family RNA polymerase sigma factor</fullName>
    </submittedName>
</protein>
<keyword evidence="3" id="KW-0731">Sigma factor</keyword>
<feature type="domain" description="RNA polymerase sigma factor 70 region 4 type 2" evidence="7">
    <location>
        <begin position="105"/>
        <end position="154"/>
    </location>
</feature>
<dbReference type="InterPro" id="IPR007627">
    <property type="entry name" value="RNA_pol_sigma70_r2"/>
</dbReference>
<keyword evidence="2" id="KW-0805">Transcription regulation</keyword>
<dbReference type="PANTHER" id="PTHR43133:SF8">
    <property type="entry name" value="RNA POLYMERASE SIGMA FACTOR HI_1459-RELATED"/>
    <property type="match status" value="1"/>
</dbReference>
<evidence type="ECO:0000313" key="9">
    <source>
        <dbReference type="Proteomes" id="UP001321506"/>
    </source>
</evidence>
<dbReference type="InterPro" id="IPR036388">
    <property type="entry name" value="WH-like_DNA-bd_sf"/>
</dbReference>
<dbReference type="Pfam" id="PF08281">
    <property type="entry name" value="Sigma70_r4_2"/>
    <property type="match status" value="1"/>
</dbReference>
<keyword evidence="5" id="KW-0804">Transcription</keyword>
<dbReference type="Proteomes" id="UP001321506">
    <property type="component" value="Unassembled WGS sequence"/>
</dbReference>
<dbReference type="GO" id="GO:0006352">
    <property type="term" value="P:DNA-templated transcription initiation"/>
    <property type="evidence" value="ECO:0007669"/>
    <property type="project" value="InterPro"/>
</dbReference>
<dbReference type="SUPFAM" id="SSF88659">
    <property type="entry name" value="Sigma3 and sigma4 domains of RNA polymerase sigma factors"/>
    <property type="match status" value="1"/>
</dbReference>
<dbReference type="NCBIfam" id="TIGR02937">
    <property type="entry name" value="sigma70-ECF"/>
    <property type="match status" value="1"/>
</dbReference>
<evidence type="ECO:0000256" key="4">
    <source>
        <dbReference type="ARBA" id="ARBA00023125"/>
    </source>
</evidence>
<name>A0AAW6TDT6_9MICO</name>
<feature type="domain" description="RNA polymerase sigma-70 region 2" evidence="6">
    <location>
        <begin position="9"/>
        <end position="76"/>
    </location>
</feature>
<dbReference type="Gene3D" id="1.10.10.10">
    <property type="entry name" value="Winged helix-like DNA-binding domain superfamily/Winged helix DNA-binding domain"/>
    <property type="match status" value="1"/>
</dbReference>
<evidence type="ECO:0000256" key="2">
    <source>
        <dbReference type="ARBA" id="ARBA00023015"/>
    </source>
</evidence>
<keyword evidence="9" id="KW-1185">Reference proteome</keyword>
<organism evidence="8 9">
    <name type="scientific">Ruicaihuangia caeni</name>
    <dbReference type="NCBI Taxonomy" id="3042517"/>
    <lineage>
        <taxon>Bacteria</taxon>
        <taxon>Bacillati</taxon>
        <taxon>Actinomycetota</taxon>
        <taxon>Actinomycetes</taxon>
        <taxon>Micrococcales</taxon>
        <taxon>Microbacteriaceae</taxon>
        <taxon>Ruicaihuangia</taxon>
    </lineage>
</organism>
<dbReference type="GO" id="GO:0016987">
    <property type="term" value="F:sigma factor activity"/>
    <property type="evidence" value="ECO:0007669"/>
    <property type="project" value="UniProtKB-KW"/>
</dbReference>
<evidence type="ECO:0000256" key="3">
    <source>
        <dbReference type="ARBA" id="ARBA00023082"/>
    </source>
</evidence>
<dbReference type="InterPro" id="IPR013249">
    <property type="entry name" value="RNA_pol_sigma70_r4_t2"/>
</dbReference>
<keyword evidence="4" id="KW-0238">DNA-binding</keyword>
<dbReference type="Pfam" id="PF04542">
    <property type="entry name" value="Sigma70_r2"/>
    <property type="match status" value="1"/>
</dbReference>
<evidence type="ECO:0000256" key="1">
    <source>
        <dbReference type="ARBA" id="ARBA00010641"/>
    </source>
</evidence>
<accession>A0AAW6TDT6</accession>
<comment type="caution">
    <text evidence="8">The sequence shown here is derived from an EMBL/GenBank/DDBJ whole genome shotgun (WGS) entry which is preliminary data.</text>
</comment>
<dbReference type="InterPro" id="IPR013324">
    <property type="entry name" value="RNA_pol_sigma_r3/r4-like"/>
</dbReference>